<evidence type="ECO:0000313" key="3">
    <source>
        <dbReference type="Proteomes" id="UP000677913"/>
    </source>
</evidence>
<reference evidence="2" key="1">
    <citation type="submission" date="2021-04" db="EMBL/GenBank/DDBJ databases">
        <title>Genome based classification of Actinospica acidithermotolerans sp. nov., an actinobacterium isolated from an Indonesian hot spring.</title>
        <authorList>
            <person name="Kusuma A.B."/>
            <person name="Putra K.E."/>
            <person name="Nafisah S."/>
            <person name="Loh J."/>
            <person name="Nouioui I."/>
            <person name="Goodfellow M."/>
        </authorList>
    </citation>
    <scope>NUCLEOTIDE SEQUENCE</scope>
    <source>
        <strain evidence="2">DSM 45618</strain>
    </source>
</reference>
<protein>
    <submittedName>
        <fullName evidence="2">Uncharacterized protein</fullName>
    </submittedName>
</protein>
<keyword evidence="3" id="KW-1185">Reference proteome</keyword>
<dbReference type="EMBL" id="JAGSXH010000283">
    <property type="protein sequence ID" value="MBS2967060.1"/>
    <property type="molecule type" value="Genomic_DNA"/>
</dbReference>
<organism evidence="2 3">
    <name type="scientific">Actinocrinis puniceicyclus</name>
    <dbReference type="NCBI Taxonomy" id="977794"/>
    <lineage>
        <taxon>Bacteria</taxon>
        <taxon>Bacillati</taxon>
        <taxon>Actinomycetota</taxon>
        <taxon>Actinomycetes</taxon>
        <taxon>Catenulisporales</taxon>
        <taxon>Actinospicaceae</taxon>
        <taxon>Actinocrinis</taxon>
    </lineage>
</organism>
<feature type="region of interest" description="Disordered" evidence="1">
    <location>
        <begin position="65"/>
        <end position="101"/>
    </location>
</feature>
<feature type="non-terminal residue" evidence="2">
    <location>
        <position position="1"/>
    </location>
</feature>
<proteinExistence type="predicted"/>
<evidence type="ECO:0000313" key="2">
    <source>
        <dbReference type="EMBL" id="MBS2967060.1"/>
    </source>
</evidence>
<name>A0A8J8BFV2_9ACTN</name>
<dbReference type="Proteomes" id="UP000677913">
    <property type="component" value="Unassembled WGS sequence"/>
</dbReference>
<dbReference type="AlphaFoldDB" id="A0A8J8BFV2"/>
<accession>A0A8J8BFV2</accession>
<gene>
    <name evidence="2" type="ORF">KGA66_28765</name>
</gene>
<feature type="region of interest" description="Disordered" evidence="1">
    <location>
        <begin position="345"/>
        <end position="373"/>
    </location>
</feature>
<comment type="caution">
    <text evidence="2">The sequence shown here is derived from an EMBL/GenBank/DDBJ whole genome shotgun (WGS) entry which is preliminary data.</text>
</comment>
<sequence length="373" mass="40613">RDRLSTPTRERVLHRIAEVAAHLAQVIGTAAAFDDLTRQRPHLADAYRPRDRDLTQAAHEMAAAAAQHPTPAGDPPQITTAPVMAAPVTHPPPQEEPAQAADQLREALDRLATAAYQAAHPLNTGEHPPTHTADNLGETAANLALAHVLAADLLTRLTPHLPPTAHWNPTRAADQLRAAGATWAQLRRPWEHTTSIPDSGPRNPLTVQATGIPLRLGRLLYADHAWNPQHGPGQPRTLTDLLDPHILDAVCTAISALPRVAATIAANHHRLIADHRVDLHTTDRTHRPENEARRFYPLQPAQRAELLAGYQKAAHGSKNAATELAPLSRGYQALRAETLMTATHPTTNPRHAQIHRTQPTPQHQVTSRPITPS</sequence>
<evidence type="ECO:0000256" key="1">
    <source>
        <dbReference type="SAM" id="MobiDB-lite"/>
    </source>
</evidence>